<reference evidence="14 15" key="1">
    <citation type="submission" date="2017-04" db="EMBL/GenBank/DDBJ databases">
        <authorList>
            <person name="Afonso C.L."/>
            <person name="Miller P.J."/>
            <person name="Scott M.A."/>
            <person name="Spackman E."/>
            <person name="Goraichik I."/>
            <person name="Dimitrov K.M."/>
            <person name="Suarez D.L."/>
            <person name="Swayne D.E."/>
        </authorList>
    </citation>
    <scope>NUCLEOTIDE SEQUENCE [LARGE SCALE GENOMIC DNA]</scope>
    <source>
        <strain evidence="14 15">DSM 3385</strain>
    </source>
</reference>
<dbReference type="RefSeq" id="WP_084070114.1">
    <property type="nucleotide sequence ID" value="NZ_FWXY01000016.1"/>
</dbReference>
<organism evidence="14 15">
    <name type="scientific">Desulfocicer vacuolatum DSM 3385</name>
    <dbReference type="NCBI Taxonomy" id="1121400"/>
    <lineage>
        <taxon>Bacteria</taxon>
        <taxon>Pseudomonadati</taxon>
        <taxon>Thermodesulfobacteriota</taxon>
        <taxon>Desulfobacteria</taxon>
        <taxon>Desulfobacterales</taxon>
        <taxon>Desulfobacteraceae</taxon>
        <taxon>Desulfocicer</taxon>
    </lineage>
</organism>
<dbReference type="Gene3D" id="1.10.4030.10">
    <property type="entry name" value="Porin chaperone SurA, peptide-binding domain"/>
    <property type="match status" value="1"/>
</dbReference>
<evidence type="ECO:0000313" key="15">
    <source>
        <dbReference type="Proteomes" id="UP000192418"/>
    </source>
</evidence>
<dbReference type="Proteomes" id="UP000192418">
    <property type="component" value="Unassembled WGS sequence"/>
</dbReference>
<keyword evidence="11 14" id="KW-0413">Isomerase</keyword>
<evidence type="ECO:0000256" key="2">
    <source>
        <dbReference type="ARBA" id="ARBA00022475"/>
    </source>
</evidence>
<dbReference type="SUPFAM" id="SSF109998">
    <property type="entry name" value="Triger factor/SurA peptide-binding domain-like"/>
    <property type="match status" value="1"/>
</dbReference>
<comment type="similarity">
    <text evidence="8">Belongs to the PpiD chaperone family.</text>
</comment>
<dbReference type="STRING" id="1121400.SAMN02746065_11628"/>
<evidence type="ECO:0000256" key="1">
    <source>
        <dbReference type="ARBA" id="ARBA00004382"/>
    </source>
</evidence>
<keyword evidence="6 12" id="KW-0472">Membrane</keyword>
<evidence type="ECO:0000256" key="11">
    <source>
        <dbReference type="PROSITE-ProRule" id="PRU00278"/>
    </source>
</evidence>
<protein>
    <recommendedName>
        <fullName evidence="9">Periplasmic chaperone PpiD</fullName>
    </recommendedName>
    <alternativeName>
        <fullName evidence="10">Periplasmic folding chaperone</fullName>
    </alternativeName>
</protein>
<dbReference type="InterPro" id="IPR052029">
    <property type="entry name" value="PpiD_chaperone"/>
</dbReference>
<evidence type="ECO:0000256" key="6">
    <source>
        <dbReference type="ARBA" id="ARBA00023136"/>
    </source>
</evidence>
<gene>
    <name evidence="14" type="ORF">SAMN02746065_11628</name>
</gene>
<proteinExistence type="inferred from homology"/>
<dbReference type="PANTHER" id="PTHR47529:SF1">
    <property type="entry name" value="PERIPLASMIC CHAPERONE PPID"/>
    <property type="match status" value="1"/>
</dbReference>
<keyword evidence="7" id="KW-0143">Chaperone</keyword>
<evidence type="ECO:0000256" key="5">
    <source>
        <dbReference type="ARBA" id="ARBA00022989"/>
    </source>
</evidence>
<evidence type="ECO:0000256" key="9">
    <source>
        <dbReference type="ARBA" id="ARBA00040743"/>
    </source>
</evidence>
<dbReference type="PROSITE" id="PS50198">
    <property type="entry name" value="PPIC_PPIASE_2"/>
    <property type="match status" value="1"/>
</dbReference>
<evidence type="ECO:0000256" key="12">
    <source>
        <dbReference type="SAM" id="Phobius"/>
    </source>
</evidence>
<dbReference type="PROSITE" id="PS01096">
    <property type="entry name" value="PPIC_PPIASE_1"/>
    <property type="match status" value="1"/>
</dbReference>
<evidence type="ECO:0000256" key="8">
    <source>
        <dbReference type="ARBA" id="ARBA00038408"/>
    </source>
</evidence>
<keyword evidence="4 12" id="KW-0812">Transmembrane</keyword>
<dbReference type="InterPro" id="IPR023058">
    <property type="entry name" value="PPIase_PpiC_CS"/>
</dbReference>
<accession>A0A1W2D9F0</accession>
<evidence type="ECO:0000259" key="13">
    <source>
        <dbReference type="PROSITE" id="PS50198"/>
    </source>
</evidence>
<dbReference type="SUPFAM" id="SSF54534">
    <property type="entry name" value="FKBP-like"/>
    <property type="match status" value="1"/>
</dbReference>
<evidence type="ECO:0000256" key="10">
    <source>
        <dbReference type="ARBA" id="ARBA00042775"/>
    </source>
</evidence>
<dbReference type="OrthoDB" id="9812372at2"/>
<evidence type="ECO:0000313" key="14">
    <source>
        <dbReference type="EMBL" id="SMC94003.1"/>
    </source>
</evidence>
<dbReference type="EMBL" id="FWXY01000016">
    <property type="protein sequence ID" value="SMC94003.1"/>
    <property type="molecule type" value="Genomic_DNA"/>
</dbReference>
<keyword evidence="5 12" id="KW-1133">Transmembrane helix</keyword>
<dbReference type="PANTHER" id="PTHR47529">
    <property type="entry name" value="PEPTIDYL-PROLYL CIS-TRANS ISOMERASE D"/>
    <property type="match status" value="1"/>
</dbReference>
<dbReference type="InterPro" id="IPR000297">
    <property type="entry name" value="PPIase_PpiC"/>
</dbReference>
<dbReference type="InterPro" id="IPR046357">
    <property type="entry name" value="PPIase_dom_sf"/>
</dbReference>
<name>A0A1W2D9F0_9BACT</name>
<dbReference type="InterPro" id="IPR027304">
    <property type="entry name" value="Trigger_fact/SurA_dom_sf"/>
</dbReference>
<dbReference type="AlphaFoldDB" id="A0A1W2D9F0"/>
<feature type="domain" description="PpiC" evidence="13">
    <location>
        <begin position="263"/>
        <end position="364"/>
    </location>
</feature>
<dbReference type="Pfam" id="PF13616">
    <property type="entry name" value="Rotamase_3"/>
    <property type="match status" value="1"/>
</dbReference>
<keyword evidence="3" id="KW-0997">Cell inner membrane</keyword>
<dbReference type="GO" id="GO:0005886">
    <property type="term" value="C:plasma membrane"/>
    <property type="evidence" value="ECO:0007669"/>
    <property type="project" value="UniProtKB-SubCell"/>
</dbReference>
<sequence>MLRLMRENTGSWIIKVILGLIVLVFVFLGMGSMGSKTGGQVALVNDVPISMDAFRRSHQNVIEQMRQRFGDNLNDDLLKLLQVEKMAMDRLIEDMLISQEADALELTVSDAELQASLVSIPAFQKDGKFDIETYRRVLSLNRLSPEAFEPSHRETLRQNRVRELVLKNIKVTDPEARAWYRDNETKVSLNYLFSDPDTFQELTPTADQIQAYYEKNKAIYQSKPRVTVQYLSFSVDDFKGKAAISKDQVEAYYLANKDEFFSPAKVDASHILFRVAEDADDAAVDAAKKQAREVYDKAVAGEDFAQLAKTYSQDMSKDNGGYLGSFEKDDMVKPFGDKAFSMAVNEISEPVKTMFGWHIIKVNGRTEASTRSMEDATPDIEKKLENVDLKSLAYTAASTAFDAVIDGDDLEQAGLIAGATVLEKGPFDATGPKEMGENAPAFASVALSLPVGEISDVKEVEDTFYIIKPIDRDEPEDLPLETVKDKVVMAVKKELQDKKAKEAAQAWLDDAGPGKDLKTLADLKSLPLKSTAFFGKKETIPELGQSPDIVEAAFQLKDNTVYPGVLKGHDGYYLIAMKEQQVPEEANVQENLDDVKKSLLSMKQNAAYADWITALKEKSTIEIEPGFLE</sequence>
<evidence type="ECO:0000256" key="7">
    <source>
        <dbReference type="ARBA" id="ARBA00023186"/>
    </source>
</evidence>
<evidence type="ECO:0000256" key="3">
    <source>
        <dbReference type="ARBA" id="ARBA00022519"/>
    </source>
</evidence>
<dbReference type="Gene3D" id="3.10.50.40">
    <property type="match status" value="3"/>
</dbReference>
<feature type="transmembrane region" description="Helical" evidence="12">
    <location>
        <begin position="12"/>
        <end position="33"/>
    </location>
</feature>
<comment type="subcellular location">
    <subcellularLocation>
        <location evidence="1">Cell inner membrane</location>
        <topology evidence="1">Single-pass type II membrane protein</topology>
        <orientation evidence="1">Periplasmic side</orientation>
    </subcellularLocation>
</comment>
<dbReference type="GO" id="GO:0003755">
    <property type="term" value="F:peptidyl-prolyl cis-trans isomerase activity"/>
    <property type="evidence" value="ECO:0007669"/>
    <property type="project" value="UniProtKB-KW"/>
</dbReference>
<keyword evidence="11" id="KW-0697">Rotamase</keyword>
<evidence type="ECO:0000256" key="4">
    <source>
        <dbReference type="ARBA" id="ARBA00022692"/>
    </source>
</evidence>
<keyword evidence="15" id="KW-1185">Reference proteome</keyword>
<keyword evidence="2" id="KW-1003">Cell membrane</keyword>
<dbReference type="Pfam" id="PF13624">
    <property type="entry name" value="SurA_N_3"/>
    <property type="match status" value="1"/>
</dbReference>